<dbReference type="InterPro" id="IPR029055">
    <property type="entry name" value="Ntn_hydrolases_N"/>
</dbReference>
<evidence type="ECO:0000313" key="2">
    <source>
        <dbReference type="Proteomes" id="UP000289708"/>
    </source>
</evidence>
<organism evidence="1 2">
    <name type="scientific">Hansschlegelia zhihuaiae</name>
    <dbReference type="NCBI Taxonomy" id="405005"/>
    <lineage>
        <taxon>Bacteria</taxon>
        <taxon>Pseudomonadati</taxon>
        <taxon>Pseudomonadota</taxon>
        <taxon>Alphaproteobacteria</taxon>
        <taxon>Hyphomicrobiales</taxon>
        <taxon>Methylopilaceae</taxon>
        <taxon>Hansschlegelia</taxon>
    </lineage>
</organism>
<dbReference type="EMBL" id="RYFI01000014">
    <property type="protein sequence ID" value="RXF72078.1"/>
    <property type="molecule type" value="Genomic_DNA"/>
</dbReference>
<dbReference type="RefSeq" id="WP_128778245.1">
    <property type="nucleotide sequence ID" value="NZ_RYFI01000014.1"/>
</dbReference>
<gene>
    <name evidence="1" type="ORF">EK403_14805</name>
</gene>
<dbReference type="OrthoDB" id="8354941at2"/>
<reference evidence="1 2" key="1">
    <citation type="submission" date="2018-12" db="EMBL/GenBank/DDBJ databases">
        <title>bacterium Hansschlegelia zhihuaiae S113.</title>
        <authorList>
            <person name="He J."/>
        </authorList>
    </citation>
    <scope>NUCLEOTIDE SEQUENCE [LARGE SCALE GENOMIC DNA]</scope>
    <source>
        <strain evidence="1 2">S 113</strain>
    </source>
</reference>
<sequence length="179" mass="19215">MTCIVGLRHAGRVIIGGDRAGVDTGNYSLTVREDRKVFVNGPFAMGFTTSFRMGQVLAYGFTPPARRPETDVMRFMVTEFVDAVRAAFKAAGYALKEKEQEAGGSFLVGYEGRLFHIADDYQVGESSHGFDACGSGAQVALGSLLTSDGGAARNRIERALKAAETFNAGVRAPFDFVEV</sequence>
<evidence type="ECO:0000313" key="1">
    <source>
        <dbReference type="EMBL" id="RXF72078.1"/>
    </source>
</evidence>
<proteinExistence type="predicted"/>
<dbReference type="SUPFAM" id="SSF56235">
    <property type="entry name" value="N-terminal nucleophile aminohydrolases (Ntn hydrolases)"/>
    <property type="match status" value="1"/>
</dbReference>
<dbReference type="Proteomes" id="UP000289708">
    <property type="component" value="Unassembled WGS sequence"/>
</dbReference>
<dbReference type="AlphaFoldDB" id="A0A4Q0MF39"/>
<name>A0A4Q0MF39_9HYPH</name>
<keyword evidence="2" id="KW-1185">Reference proteome</keyword>
<comment type="caution">
    <text evidence="1">The sequence shown here is derived from an EMBL/GenBank/DDBJ whole genome shotgun (WGS) entry which is preliminary data.</text>
</comment>
<protein>
    <submittedName>
        <fullName evidence="1">Uncharacterized protein</fullName>
    </submittedName>
</protein>
<dbReference type="Gene3D" id="3.60.20.10">
    <property type="entry name" value="Glutamine Phosphoribosylpyrophosphate, subunit 1, domain 1"/>
    <property type="match status" value="1"/>
</dbReference>
<accession>A0A4Q0MF39</accession>